<dbReference type="OrthoDB" id="30103at2759"/>
<dbReference type="GO" id="GO:0000398">
    <property type="term" value="P:mRNA splicing, via spliceosome"/>
    <property type="evidence" value="ECO:0007669"/>
    <property type="project" value="InterPro"/>
</dbReference>
<keyword evidence="1" id="KW-0479">Metal-binding</keyword>
<feature type="domain" description="U1-C C2H2-type zinc finger" evidence="5">
    <location>
        <begin position="8"/>
        <end position="40"/>
    </location>
</feature>
<dbReference type="EMBL" id="KB206395">
    <property type="protein sequence ID" value="ELP92115.1"/>
    <property type="molecule type" value="Genomic_DNA"/>
</dbReference>
<feature type="region of interest" description="Disordered" evidence="4">
    <location>
        <begin position="98"/>
        <end position="136"/>
    </location>
</feature>
<dbReference type="InterPro" id="IPR040023">
    <property type="entry name" value="WBP4"/>
</dbReference>
<evidence type="ECO:0000313" key="7">
    <source>
        <dbReference type="Proteomes" id="UP000014680"/>
    </source>
</evidence>
<proteinExistence type="predicted"/>
<keyword evidence="3" id="KW-0862">Zinc</keyword>
<dbReference type="Proteomes" id="UP000014680">
    <property type="component" value="Unassembled WGS sequence"/>
</dbReference>
<dbReference type="SUPFAM" id="SSF57667">
    <property type="entry name" value="beta-beta-alpha zinc fingers"/>
    <property type="match status" value="1"/>
</dbReference>
<keyword evidence="7" id="KW-1185">Reference proteome</keyword>
<sequence length="136" mass="16307">MSDKQQMYWCKFCKKFIQNKAVTRQQHESSGSHKRCMQKFLEEEKRAEARKDKREFDLLNDISKMEQAAVKQMGQDIEHNAIREKVITKDTGIRESLNDIRKKREDSKKQERAARSYYFETIRQTPDYTTSSARDY</sequence>
<dbReference type="GO" id="GO:0008270">
    <property type="term" value="F:zinc ion binding"/>
    <property type="evidence" value="ECO:0007669"/>
    <property type="project" value="UniProtKB-KW"/>
</dbReference>
<protein>
    <recommendedName>
        <fullName evidence="5">U1-C C2H2-type zinc finger domain-containing protein</fullName>
    </recommendedName>
</protein>
<dbReference type="AlphaFoldDB" id="A0A0A1UAV0"/>
<dbReference type="GO" id="GO:0071011">
    <property type="term" value="C:precatalytic spliceosome"/>
    <property type="evidence" value="ECO:0007669"/>
    <property type="project" value="TreeGrafter"/>
</dbReference>
<evidence type="ECO:0000313" key="6">
    <source>
        <dbReference type="EMBL" id="ELP92115.1"/>
    </source>
</evidence>
<dbReference type="GeneID" id="14891143"/>
<evidence type="ECO:0000256" key="4">
    <source>
        <dbReference type="SAM" id="MobiDB-lite"/>
    </source>
</evidence>
<dbReference type="VEuPathDB" id="AmoebaDB:EIN_380320"/>
<dbReference type="KEGG" id="eiv:EIN_380320"/>
<gene>
    <name evidence="6" type="ORF">EIN_380320</name>
</gene>
<keyword evidence="2" id="KW-0863">Zinc-finger</keyword>
<dbReference type="InterPro" id="IPR036236">
    <property type="entry name" value="Znf_C2H2_sf"/>
</dbReference>
<evidence type="ECO:0000256" key="3">
    <source>
        <dbReference type="ARBA" id="ARBA00022833"/>
    </source>
</evidence>
<dbReference type="RefSeq" id="XP_004258886.1">
    <property type="nucleotide sequence ID" value="XM_004258838.1"/>
</dbReference>
<organism evidence="6 7">
    <name type="scientific">Entamoeba invadens IP1</name>
    <dbReference type="NCBI Taxonomy" id="370355"/>
    <lineage>
        <taxon>Eukaryota</taxon>
        <taxon>Amoebozoa</taxon>
        <taxon>Evosea</taxon>
        <taxon>Archamoebae</taxon>
        <taxon>Mastigamoebida</taxon>
        <taxon>Entamoebidae</taxon>
        <taxon>Entamoeba</taxon>
    </lineage>
</organism>
<evidence type="ECO:0000259" key="5">
    <source>
        <dbReference type="Pfam" id="PF06220"/>
    </source>
</evidence>
<dbReference type="PANTHER" id="PTHR13173:SF10">
    <property type="entry name" value="WW DOMAIN-BINDING PROTEIN 4"/>
    <property type="match status" value="1"/>
</dbReference>
<feature type="compositionally biased region" description="Polar residues" evidence="4">
    <location>
        <begin position="122"/>
        <end position="136"/>
    </location>
</feature>
<evidence type="ECO:0000256" key="2">
    <source>
        <dbReference type="ARBA" id="ARBA00022771"/>
    </source>
</evidence>
<feature type="compositionally biased region" description="Basic and acidic residues" evidence="4">
    <location>
        <begin position="98"/>
        <end position="114"/>
    </location>
</feature>
<evidence type="ECO:0000256" key="1">
    <source>
        <dbReference type="ARBA" id="ARBA00022723"/>
    </source>
</evidence>
<accession>A0A0A1UAV0</accession>
<dbReference type="InterPro" id="IPR013085">
    <property type="entry name" value="U1-CZ_Znf_C2H2"/>
</dbReference>
<dbReference type="GO" id="GO:0003723">
    <property type="term" value="F:RNA binding"/>
    <property type="evidence" value="ECO:0007669"/>
    <property type="project" value="TreeGrafter"/>
</dbReference>
<reference evidence="6 7" key="1">
    <citation type="submission" date="2012-10" db="EMBL/GenBank/DDBJ databases">
        <authorList>
            <person name="Zafar N."/>
            <person name="Inman J."/>
            <person name="Hall N."/>
            <person name="Lorenzi H."/>
            <person name="Caler E."/>
        </authorList>
    </citation>
    <scope>NUCLEOTIDE SEQUENCE [LARGE SCALE GENOMIC DNA]</scope>
    <source>
        <strain evidence="6 7">IP1</strain>
    </source>
</reference>
<name>A0A0A1UAV0_ENTIV</name>
<dbReference type="Pfam" id="PF06220">
    <property type="entry name" value="zf-U1"/>
    <property type="match status" value="1"/>
</dbReference>
<dbReference type="PANTHER" id="PTHR13173">
    <property type="entry name" value="WW DOMAIN BINDING PROTEIN 4"/>
    <property type="match status" value="1"/>
</dbReference>